<dbReference type="PROSITE" id="PS51903">
    <property type="entry name" value="CLP_R"/>
    <property type="match status" value="1"/>
</dbReference>
<keyword evidence="8 11" id="KW-0143">Chaperone</keyword>
<evidence type="ECO:0000256" key="9">
    <source>
        <dbReference type="ARBA" id="ARBA00026057"/>
    </source>
</evidence>
<dbReference type="PATRIC" id="fig|883066.3.peg.1005"/>
<dbReference type="SUPFAM" id="SSF81923">
    <property type="entry name" value="Double Clp-N motif"/>
    <property type="match status" value="1"/>
</dbReference>
<evidence type="ECO:0000256" key="5">
    <source>
        <dbReference type="ARBA" id="ARBA00022840"/>
    </source>
</evidence>
<evidence type="ECO:0000256" key="8">
    <source>
        <dbReference type="ARBA" id="ARBA00023186"/>
    </source>
</evidence>
<dbReference type="GO" id="GO:0016887">
    <property type="term" value="F:ATP hydrolysis activity"/>
    <property type="evidence" value="ECO:0007669"/>
    <property type="project" value="InterPro"/>
</dbReference>
<dbReference type="InterPro" id="IPR018368">
    <property type="entry name" value="ClpA/B_CS1"/>
</dbReference>
<dbReference type="PANTHER" id="PTHR11638:SF18">
    <property type="entry name" value="HEAT SHOCK PROTEIN 104"/>
    <property type="match status" value="1"/>
</dbReference>
<keyword evidence="6 12" id="KW-0346">Stress response</keyword>
<dbReference type="FunFam" id="3.40.50.300:FF:000025">
    <property type="entry name" value="ATP-dependent Clp protease subunit"/>
    <property type="match status" value="1"/>
</dbReference>
<evidence type="ECO:0000256" key="13">
    <source>
        <dbReference type="SAM" id="MobiDB-lite"/>
    </source>
</evidence>
<dbReference type="Gene3D" id="3.40.50.300">
    <property type="entry name" value="P-loop containing nucleotide triphosphate hydrolases"/>
    <property type="match status" value="3"/>
</dbReference>
<dbReference type="InterPro" id="IPR001270">
    <property type="entry name" value="ClpA/B"/>
</dbReference>
<comment type="caution">
    <text evidence="15">The sequence shown here is derived from an EMBL/GenBank/DDBJ whole genome shotgun (WGS) entry which is preliminary data.</text>
</comment>
<dbReference type="PROSITE" id="PS00870">
    <property type="entry name" value="CLPAB_1"/>
    <property type="match status" value="1"/>
</dbReference>
<evidence type="ECO:0000256" key="2">
    <source>
        <dbReference type="ARBA" id="ARBA00008675"/>
    </source>
</evidence>
<dbReference type="GO" id="GO:0042026">
    <property type="term" value="P:protein refolding"/>
    <property type="evidence" value="ECO:0007669"/>
    <property type="project" value="UniProtKB-UniRule"/>
</dbReference>
<keyword evidence="7 12" id="KW-0175">Coiled coil</keyword>
<feature type="domain" description="Clp R" evidence="14">
    <location>
        <begin position="1"/>
        <end position="145"/>
    </location>
</feature>
<dbReference type="NCBIfam" id="TIGR03346">
    <property type="entry name" value="chaperone_ClpB"/>
    <property type="match status" value="1"/>
</dbReference>
<keyword evidence="5 11" id="KW-0067">ATP-binding</keyword>
<evidence type="ECO:0000256" key="6">
    <source>
        <dbReference type="ARBA" id="ARBA00023016"/>
    </source>
</evidence>
<dbReference type="InterPro" id="IPR017730">
    <property type="entry name" value="Chaperonin_ClpB"/>
</dbReference>
<dbReference type="CDD" id="cd00009">
    <property type="entry name" value="AAA"/>
    <property type="match status" value="1"/>
</dbReference>
<evidence type="ECO:0000259" key="14">
    <source>
        <dbReference type="PROSITE" id="PS51903"/>
    </source>
</evidence>
<dbReference type="InterPro" id="IPR019489">
    <property type="entry name" value="Clp_ATPase_C"/>
</dbReference>
<dbReference type="CDD" id="cd19499">
    <property type="entry name" value="RecA-like_ClpB_Hsp104-like"/>
    <property type="match status" value="1"/>
</dbReference>
<dbReference type="InterPro" id="IPR036628">
    <property type="entry name" value="Clp_N_dom_sf"/>
</dbReference>
<evidence type="ECO:0000256" key="11">
    <source>
        <dbReference type="RuleBase" id="RU004432"/>
    </source>
</evidence>
<dbReference type="STRING" id="202789.GCA_001457435_01158"/>
<feature type="compositionally biased region" description="Low complexity" evidence="13">
    <location>
        <begin position="524"/>
        <end position="535"/>
    </location>
</feature>
<gene>
    <name evidence="12" type="primary">clpB</name>
    <name evidence="15" type="ORF">HMPREF9233_00963</name>
</gene>
<dbReference type="FunFam" id="1.10.8.60:FF:000017">
    <property type="entry name" value="ATP-dependent chaperone ClpB"/>
    <property type="match status" value="1"/>
</dbReference>
<dbReference type="SMART" id="SM01086">
    <property type="entry name" value="ClpB_D2-small"/>
    <property type="match status" value="1"/>
</dbReference>
<dbReference type="GO" id="GO:0005737">
    <property type="term" value="C:cytoplasm"/>
    <property type="evidence" value="ECO:0007669"/>
    <property type="project" value="UniProtKB-SubCell"/>
</dbReference>
<dbReference type="FunFam" id="3.40.50.300:FF:000010">
    <property type="entry name" value="Chaperone clpB 1, putative"/>
    <property type="match status" value="1"/>
</dbReference>
<comment type="function">
    <text evidence="12">Part of a stress-induced multi-chaperone system, it is involved in the recovery of the cell from heat-induced damage, in cooperation with DnaK, DnaJ and GrpE.</text>
</comment>
<comment type="similarity">
    <text evidence="2 11">Belongs to the ClpA/ClpB family.</text>
</comment>
<dbReference type="AlphaFoldDB" id="K9EW30"/>
<dbReference type="Gene3D" id="1.10.1780.10">
    <property type="entry name" value="Clp, N-terminal domain"/>
    <property type="match status" value="1"/>
</dbReference>
<keyword evidence="12" id="KW-0963">Cytoplasm</keyword>
<protein>
    <recommendedName>
        <fullName evidence="12">Chaperone protein ClpB</fullName>
    </recommendedName>
</protein>
<dbReference type="Gene3D" id="1.10.8.60">
    <property type="match status" value="1"/>
</dbReference>
<keyword evidence="3 10" id="KW-0677">Repeat</keyword>
<dbReference type="InterPro" id="IPR041546">
    <property type="entry name" value="ClpA/ClpB_AAA_lid"/>
</dbReference>
<dbReference type="Pfam" id="PF17871">
    <property type="entry name" value="AAA_lid_9"/>
    <property type="match status" value="1"/>
</dbReference>
<evidence type="ECO:0000256" key="4">
    <source>
        <dbReference type="ARBA" id="ARBA00022741"/>
    </source>
</evidence>
<dbReference type="PROSITE" id="PS00871">
    <property type="entry name" value="CLPAB_2"/>
    <property type="match status" value="1"/>
</dbReference>
<comment type="subunit">
    <text evidence="9">Homohexamer. The oligomerization is ATP-dependent.</text>
</comment>
<dbReference type="SMART" id="SM00382">
    <property type="entry name" value="AAA"/>
    <property type="match status" value="2"/>
</dbReference>
<dbReference type="HOGENOM" id="CLU_005070_4_0_11"/>
<dbReference type="InterPro" id="IPR003593">
    <property type="entry name" value="AAA+_ATPase"/>
</dbReference>
<dbReference type="InterPro" id="IPR027417">
    <property type="entry name" value="P-loop_NTPase"/>
</dbReference>
<evidence type="ECO:0000256" key="7">
    <source>
        <dbReference type="ARBA" id="ARBA00023054"/>
    </source>
</evidence>
<evidence type="ECO:0000256" key="1">
    <source>
        <dbReference type="ARBA" id="ARBA00004496"/>
    </source>
</evidence>
<evidence type="ECO:0000313" key="15">
    <source>
        <dbReference type="EMBL" id="EKU95202.1"/>
    </source>
</evidence>
<evidence type="ECO:0000313" key="16">
    <source>
        <dbReference type="Proteomes" id="UP000009888"/>
    </source>
</evidence>
<comment type="subcellular location">
    <subcellularLocation>
        <location evidence="1 12">Cytoplasm</location>
    </subcellularLocation>
</comment>
<dbReference type="InterPro" id="IPR050130">
    <property type="entry name" value="ClpA_ClpB"/>
</dbReference>
<dbReference type="InterPro" id="IPR028299">
    <property type="entry name" value="ClpA/B_CS2"/>
</dbReference>
<feature type="region of interest" description="Disordered" evidence="13">
    <location>
        <begin position="850"/>
        <end position="921"/>
    </location>
</feature>
<dbReference type="Pfam" id="PF02861">
    <property type="entry name" value="Clp_N"/>
    <property type="match status" value="1"/>
</dbReference>
<dbReference type="eggNOG" id="COG0542">
    <property type="taxonomic scope" value="Bacteria"/>
</dbReference>
<dbReference type="GO" id="GO:0005524">
    <property type="term" value="F:ATP binding"/>
    <property type="evidence" value="ECO:0007669"/>
    <property type="project" value="UniProtKB-UniRule"/>
</dbReference>
<evidence type="ECO:0000256" key="3">
    <source>
        <dbReference type="ARBA" id="ARBA00022737"/>
    </source>
</evidence>
<accession>K9EW30</accession>
<dbReference type="Pfam" id="PF00004">
    <property type="entry name" value="AAA"/>
    <property type="match status" value="1"/>
</dbReference>
<reference evidence="15 16" key="1">
    <citation type="submission" date="2012-09" db="EMBL/GenBank/DDBJ databases">
        <title>The Genome Sequence of Actinobaculum massiliae ACS-171-V-COL2.</title>
        <authorList>
            <consortium name="The Broad Institute Genome Sequencing Platform"/>
            <person name="Earl A."/>
            <person name="Ward D."/>
            <person name="Feldgarden M."/>
            <person name="Gevers D."/>
            <person name="Saerens B."/>
            <person name="Vaneechoutte M."/>
            <person name="Walker B."/>
            <person name="Young S.K."/>
            <person name="Zeng Q."/>
            <person name="Gargeya S."/>
            <person name="Fitzgerald M."/>
            <person name="Haas B."/>
            <person name="Abouelleil A."/>
            <person name="Alvarado L."/>
            <person name="Arachchi H.M."/>
            <person name="Berlin A."/>
            <person name="Chapman S.B."/>
            <person name="Goldberg J."/>
            <person name="Griggs A."/>
            <person name="Gujja S."/>
            <person name="Hansen M."/>
            <person name="Howarth C."/>
            <person name="Imamovic A."/>
            <person name="Larimer J."/>
            <person name="McCowen C."/>
            <person name="Montmayeur A."/>
            <person name="Murphy C."/>
            <person name="Neiman D."/>
            <person name="Pearson M."/>
            <person name="Priest M."/>
            <person name="Roberts A."/>
            <person name="Saif S."/>
            <person name="Shea T."/>
            <person name="Sisk P."/>
            <person name="Sykes S."/>
            <person name="Wortman J."/>
            <person name="Nusbaum C."/>
            <person name="Birren B."/>
        </authorList>
    </citation>
    <scope>NUCLEOTIDE SEQUENCE [LARGE SCALE GENOMIC DNA]</scope>
    <source>
        <strain evidence="16">ACS-171-V-Col2</strain>
    </source>
</reference>
<dbReference type="InterPro" id="IPR003959">
    <property type="entry name" value="ATPase_AAA_core"/>
</dbReference>
<dbReference type="PANTHER" id="PTHR11638">
    <property type="entry name" value="ATP-DEPENDENT CLP PROTEASE"/>
    <property type="match status" value="1"/>
</dbReference>
<dbReference type="InterPro" id="IPR004176">
    <property type="entry name" value="Clp_R_N"/>
</dbReference>
<keyword evidence="16" id="KW-1185">Reference proteome</keyword>
<organism evidence="15 16">
    <name type="scientific">Actinobaculum massiliense ACS-171-V-Col2</name>
    <dbReference type="NCBI Taxonomy" id="883066"/>
    <lineage>
        <taxon>Bacteria</taxon>
        <taxon>Bacillati</taxon>
        <taxon>Actinomycetota</taxon>
        <taxon>Actinomycetes</taxon>
        <taxon>Actinomycetales</taxon>
        <taxon>Actinomycetaceae</taxon>
        <taxon>Actinobaculum</taxon>
    </lineage>
</organism>
<evidence type="ECO:0000256" key="12">
    <source>
        <dbReference type="RuleBase" id="RU362034"/>
    </source>
</evidence>
<dbReference type="GO" id="GO:0034605">
    <property type="term" value="P:cellular response to heat"/>
    <property type="evidence" value="ECO:0007669"/>
    <property type="project" value="TreeGrafter"/>
</dbReference>
<name>K9EW30_9ACTO</name>
<dbReference type="Proteomes" id="UP000009888">
    <property type="component" value="Unassembled WGS sequence"/>
</dbReference>
<dbReference type="Pfam" id="PF07724">
    <property type="entry name" value="AAA_2"/>
    <property type="match status" value="1"/>
</dbReference>
<keyword evidence="4 11" id="KW-0547">Nucleotide-binding</keyword>
<proteinExistence type="inferred from homology"/>
<comment type="subunit">
    <text evidence="12">Homohexamer; The oligomerization is ATP-dependent.</text>
</comment>
<sequence>MDKYTTKSQEALAEAVRLATEAGNPQVEPLHLLSALLTQDGGVAVALLEAVGANRAKISNRVNGARSALPATSGSSVQSPQAARTLAQVLTQAGQEATALGDSYISSEHLLLAIAQSQSQAGEILQHEGATHEALSAALPTVRGSAHVDSPDPEGTFKALEKYGQDLTQTAREGKMDPVVGRDSEIRRVIQVLSRRTKNNPVLIGEPGVGKTAIVEGLAQRMVDGDVPESLRGKRLVQLDVASMVAGAKYRGEFEERFKAVLNEIKDANGEIVTFIDEIHTIVGAGGGSEGAMDAGNMLKPMLARGELRLIGATTLDEYREHVETDPALERRFQQVYVGEPSVEDTVTILRGIAPKYEAHHKVTITDGALVAAAQLSDRYISGRQLPDKAIDLIDEAASRLRMELDSSPEEIDTLQRQVDRLTMEESYLADMEDPDAATLERLEEIRGELADKREELASLNGRWEAEKAGRNRVGDLRVELDDLRTQLELAIRDGRFEDAGRLQNSDIPRVQREIEEAEEAERAGASSGTAGSNEPMVAERVDAEEIAEVVGAWTGVPVGKLLQGETEKLLHLEEEIGRRLIGQEQAVRTVSDAVRRSRAGVADPNRPDGSFMFLGPTGVGKTELAKALAEFLFDDERAMVRIDMSEYAEKHTVSRLIGSPPGYVGYEEGGQLTEAVRRRPYSVILLDEVEKAHPDVFDVLLQVLDDGRLTDGQGRTVDFRNTILVMTSNLGSAALANPALADEQKDDAVMAEVRGHFKPEFLNRLDDIVIFRPLSMEQIGQIVDLQVSQLERRLAERRIHLDVTPAAREYLTLDGYDPAYGARPLRRLIQREIGDQLAREILAGHVEDGDTVRVDLPEPGASEGASDNSSTAGSGGQRKHGLSVTAVKPDKIGVSVIDEGPDGQEVDGGSTAPAGEETEA</sequence>
<dbReference type="RefSeq" id="WP_007001169.1">
    <property type="nucleotide sequence ID" value="NZ_JH992955.1"/>
</dbReference>
<evidence type="ECO:0000256" key="10">
    <source>
        <dbReference type="PROSITE-ProRule" id="PRU01251"/>
    </source>
</evidence>
<dbReference type="PRINTS" id="PR00300">
    <property type="entry name" value="CLPPROTEASEA"/>
</dbReference>
<dbReference type="FunFam" id="3.40.50.300:FF:000120">
    <property type="entry name" value="ATP-dependent chaperone ClpB"/>
    <property type="match status" value="1"/>
</dbReference>
<feature type="region of interest" description="Disordered" evidence="13">
    <location>
        <begin position="516"/>
        <end position="536"/>
    </location>
</feature>
<dbReference type="EMBL" id="AGWL01000005">
    <property type="protein sequence ID" value="EKU95202.1"/>
    <property type="molecule type" value="Genomic_DNA"/>
</dbReference>
<dbReference type="Pfam" id="PF10431">
    <property type="entry name" value="ClpB_D2-small"/>
    <property type="match status" value="1"/>
</dbReference>
<dbReference type="SUPFAM" id="SSF52540">
    <property type="entry name" value="P-loop containing nucleoside triphosphate hydrolases"/>
    <property type="match status" value="2"/>
</dbReference>
<feature type="coiled-coil region" evidence="12">
    <location>
        <begin position="440"/>
        <end position="494"/>
    </location>
</feature>